<dbReference type="eggNOG" id="ENOG502Z8BP">
    <property type="taxonomic scope" value="Bacteria"/>
</dbReference>
<dbReference type="InterPro" id="IPR021292">
    <property type="entry name" value="DUF2863"/>
</dbReference>
<sequence>MQAAESNLSVYLFMRSRMSKYFPMDAKKLVSLACALFASRCHTEDRFWKNRIEALLPKLLRNGHQSVLDAALEQLQKNHPGACSVLAELAEAQSESFTFEHEGSAWDAVLIAAPILVWTRYSIPSGALKPDLTQTLRSHLQAYVLAQNTQVAVAPCLYSIDQLPDDHVNVYRFAQQLGQSACTNAPVQIAADDLPQAASALADPRFLLAVAAAPAGMALFRWQEERGAHAGRDACLARWAEQGRAPLALALPGCEFECLLPDAYYSACRNADTRIRTAVLRTAVRYLQDALAVDAGDLRAVIGGFGERHVEEYRIGFTRRGNAEVLHGIVWPLYGEEEASFDLSYTNMEDGPERHSNVNIIDLLKETGIHEIRRHPHRFEPEYCDDCGAPLYADPLGEIVHAGMPEEVETAQPRFH</sequence>
<evidence type="ECO:0000313" key="2">
    <source>
        <dbReference type="Proteomes" id="UP000054051"/>
    </source>
</evidence>
<dbReference type="AlphaFoldDB" id="G2JBW8"/>
<dbReference type="STRING" id="1070319.CAGGBEG34_60002"/>
<proteinExistence type="predicted"/>
<gene>
    <name evidence="1" type="ORF">CAGGBEG34_60002</name>
</gene>
<evidence type="ECO:0008006" key="3">
    <source>
        <dbReference type="Google" id="ProtNLM"/>
    </source>
</evidence>
<accession>G2JBW8</accession>
<dbReference type="EMBL" id="CAFB01000091">
    <property type="protein sequence ID" value="CCD30274.1"/>
    <property type="molecule type" value="Genomic_DNA"/>
</dbReference>
<dbReference type="Pfam" id="PF11062">
    <property type="entry name" value="DUF2863"/>
    <property type="match status" value="1"/>
</dbReference>
<name>G2JBW8_9BURK</name>
<organism evidence="1 2">
    <name type="scientific">Candidatus Glomeribacter gigasporarum BEG34</name>
    <dbReference type="NCBI Taxonomy" id="1070319"/>
    <lineage>
        <taxon>Bacteria</taxon>
        <taxon>Pseudomonadati</taxon>
        <taxon>Pseudomonadota</taxon>
        <taxon>Betaproteobacteria</taxon>
        <taxon>Burkholderiales</taxon>
        <taxon>Burkholderiaceae</taxon>
        <taxon>Candidatus Glomeribacter</taxon>
    </lineage>
</organism>
<evidence type="ECO:0000313" key="1">
    <source>
        <dbReference type="EMBL" id="CCD30274.1"/>
    </source>
</evidence>
<keyword evidence="2" id="KW-1185">Reference proteome</keyword>
<dbReference type="Proteomes" id="UP000054051">
    <property type="component" value="Unassembled WGS sequence"/>
</dbReference>
<comment type="caution">
    <text evidence="1">The sequence shown here is derived from an EMBL/GenBank/DDBJ whole genome shotgun (WGS) entry which is preliminary data.</text>
</comment>
<protein>
    <recommendedName>
        <fullName evidence="3">DUF2863 domain-containing protein</fullName>
    </recommendedName>
</protein>
<reference evidence="1 2" key="1">
    <citation type="submission" date="2011-08" db="EMBL/GenBank/DDBJ databases">
        <title>The genome of the obligate endobacterium of an arbuscular mycorrhizal fungus reveals an interphylum network of nutritional interactions.</title>
        <authorList>
            <person name="Ghignone S."/>
            <person name="Salvioli A."/>
            <person name="Anca I."/>
            <person name="Lumini E."/>
            <person name="Ortu G."/>
            <person name="Petiti L."/>
            <person name="Cruveiller S."/>
            <person name="Bianciotto V."/>
            <person name="Piffanelli P."/>
            <person name="Lanfranco L."/>
            <person name="Bonfante P."/>
        </authorList>
    </citation>
    <scope>NUCLEOTIDE SEQUENCE [LARGE SCALE GENOMIC DNA]</scope>
    <source>
        <strain evidence="1 2">BEG34</strain>
    </source>
</reference>